<evidence type="ECO:0000313" key="3">
    <source>
        <dbReference type="Proteomes" id="UP000822184"/>
    </source>
</evidence>
<dbReference type="Proteomes" id="UP000822184">
    <property type="component" value="Unassembled WGS sequence"/>
</dbReference>
<dbReference type="RefSeq" id="WP_023973568.1">
    <property type="nucleotide sequence ID" value="NZ_JABTDW010000001.1"/>
</dbReference>
<feature type="domain" description="Knr4/Smi1-like" evidence="1">
    <location>
        <begin position="11"/>
        <end position="155"/>
    </location>
</feature>
<accession>A0AAE5LNS3</accession>
<evidence type="ECO:0000313" key="2">
    <source>
        <dbReference type="EMBL" id="NSB12867.1"/>
    </source>
</evidence>
<protein>
    <recommendedName>
        <fullName evidence="1">Knr4/Smi1-like domain-containing protein</fullName>
    </recommendedName>
</protein>
<dbReference type="SMART" id="SM00860">
    <property type="entry name" value="SMI1_KNR4"/>
    <property type="match status" value="1"/>
</dbReference>
<dbReference type="SUPFAM" id="SSF160631">
    <property type="entry name" value="SMI1/KNR4-like"/>
    <property type="match status" value="1"/>
</dbReference>
<proteinExistence type="predicted"/>
<dbReference type="InterPro" id="IPR018958">
    <property type="entry name" value="Knr4/Smi1-like_dom"/>
</dbReference>
<evidence type="ECO:0000259" key="1">
    <source>
        <dbReference type="SMART" id="SM00860"/>
    </source>
</evidence>
<sequence length="161" mass="18999">MNIDLEYSFKNINLNDITDFENKYGISFAKDYKNFLLMNNGGKTSKRRRFKTNDENRDGIITSSILLFFPLSNEINENLENKYKLFNINKIIPSNFLPIGEDPRKNLVCISLYGDDEGSVYHCEMDYNDYLKEQIQLEENHIRLIAKSFTEFIDRLFIPEV</sequence>
<comment type="caution">
    <text evidence="2">The sequence shown here is derived from an EMBL/GenBank/DDBJ whole genome shotgun (WGS) entry which is preliminary data.</text>
</comment>
<dbReference type="InterPro" id="IPR037883">
    <property type="entry name" value="Knr4/Smi1-like_sf"/>
</dbReference>
<reference evidence="2" key="1">
    <citation type="submission" date="2020-06" db="EMBL/GenBank/DDBJ databases">
        <title>Genomic insights into acetone-butanol-ethanol (ABE) fermentation by sequencing solventogenic clostridia strains.</title>
        <authorList>
            <person name="Brown S."/>
        </authorList>
    </citation>
    <scope>NUCLEOTIDE SEQUENCE</scope>
    <source>
        <strain evidence="2">DJ123</strain>
    </source>
</reference>
<dbReference type="EMBL" id="JABTDW010000001">
    <property type="protein sequence ID" value="NSB12867.1"/>
    <property type="molecule type" value="Genomic_DNA"/>
</dbReference>
<name>A0AAE5LNS3_CLOBE</name>
<gene>
    <name evidence="2" type="ORF">BCD95_001126</name>
</gene>
<dbReference type="Pfam" id="PF09346">
    <property type="entry name" value="SMI1_KNR4"/>
    <property type="match status" value="1"/>
</dbReference>
<dbReference type="AlphaFoldDB" id="A0AAE5LNS3"/>
<dbReference type="Gene3D" id="3.40.1580.10">
    <property type="entry name" value="SMI1/KNR4-like"/>
    <property type="match status" value="1"/>
</dbReference>
<organism evidence="2 3">
    <name type="scientific">Clostridium beijerinckii</name>
    <name type="common">Clostridium MP</name>
    <dbReference type="NCBI Taxonomy" id="1520"/>
    <lineage>
        <taxon>Bacteria</taxon>
        <taxon>Bacillati</taxon>
        <taxon>Bacillota</taxon>
        <taxon>Clostridia</taxon>
        <taxon>Eubacteriales</taxon>
        <taxon>Clostridiaceae</taxon>
        <taxon>Clostridium</taxon>
    </lineage>
</organism>